<evidence type="ECO:0000256" key="3">
    <source>
        <dbReference type="ARBA" id="ARBA00022801"/>
    </source>
</evidence>
<dbReference type="SUPFAM" id="SSF52096">
    <property type="entry name" value="ClpP/crotonase"/>
    <property type="match status" value="1"/>
</dbReference>
<comment type="similarity">
    <text evidence="1">Belongs to the peptidase S49 family.</text>
</comment>
<evidence type="ECO:0000313" key="9">
    <source>
        <dbReference type="Proteomes" id="UP000664344"/>
    </source>
</evidence>
<organism evidence="8 9">
    <name type="scientific">Marinobacter daepoensis</name>
    <dbReference type="NCBI Taxonomy" id="262077"/>
    <lineage>
        <taxon>Bacteria</taxon>
        <taxon>Pseudomonadati</taxon>
        <taxon>Pseudomonadota</taxon>
        <taxon>Gammaproteobacteria</taxon>
        <taxon>Pseudomonadales</taxon>
        <taxon>Marinobacteraceae</taxon>
        <taxon>Marinobacter</taxon>
    </lineage>
</organism>
<comment type="caution">
    <text evidence="8">The sequence shown here is derived from an EMBL/GenBank/DDBJ whole genome shotgun (WGS) entry which is preliminary data.</text>
</comment>
<dbReference type="PANTHER" id="PTHR42987:SF8">
    <property type="entry name" value="PROTEINASE"/>
    <property type="match status" value="1"/>
</dbReference>
<dbReference type="PANTHER" id="PTHR42987">
    <property type="entry name" value="PEPTIDASE S49"/>
    <property type="match status" value="1"/>
</dbReference>
<dbReference type="InterPro" id="IPR047272">
    <property type="entry name" value="S49_SppA_C"/>
</dbReference>
<dbReference type="CDD" id="cd07023">
    <property type="entry name" value="S49_Sppa_N_C"/>
    <property type="match status" value="1"/>
</dbReference>
<dbReference type="Pfam" id="PF01343">
    <property type="entry name" value="Peptidase_S49"/>
    <property type="match status" value="1"/>
</dbReference>
<evidence type="ECO:0000259" key="7">
    <source>
        <dbReference type="Pfam" id="PF01343"/>
    </source>
</evidence>
<sequence>MSEWDSDKEAGWGDKPVEPEGSGSRGGLLGRRKPALPPESGRDWRLIEKLVMSLQAEQKRSRRWGIFFKLLTFGYLFSLLFMLRAPIGEGVGAVVEPHTALVEVTGPIAADELASADNLVGALRSAFEAEGSRAVVLRINSPGGSPVQSGYVYDEIKRLRAEYPDKKVYAVISDIGASGAYYIAAAADEIYANRASLVGSIGVVAGGFGFTEVMEKIGVDRRLYTAGENKAFLDPFSPEQKEEVAFWQGVLESTHQQFIEAVRQGRGDRLAEDPRLFSGLVWSGEQALELGLIDGLGSTSWVARQLVGEEELIDYSRSRSPFQDLVDQLGVAVGEGLATSLVESRLELR</sequence>
<keyword evidence="3" id="KW-0378">Hydrolase</keyword>
<dbReference type="EMBL" id="JAFKDB010000008">
    <property type="protein sequence ID" value="MBN7769503.1"/>
    <property type="molecule type" value="Genomic_DNA"/>
</dbReference>
<evidence type="ECO:0000256" key="1">
    <source>
        <dbReference type="ARBA" id="ARBA00008683"/>
    </source>
</evidence>
<dbReference type="Proteomes" id="UP000664344">
    <property type="component" value="Unassembled WGS sequence"/>
</dbReference>
<keyword evidence="6" id="KW-0812">Transmembrane</keyword>
<keyword evidence="6" id="KW-0472">Membrane</keyword>
<proteinExistence type="inferred from homology"/>
<dbReference type="InterPro" id="IPR029045">
    <property type="entry name" value="ClpP/crotonase-like_dom_sf"/>
</dbReference>
<dbReference type="InterPro" id="IPR002142">
    <property type="entry name" value="Peptidase_S49"/>
</dbReference>
<protein>
    <submittedName>
        <fullName evidence="8">S49 family peptidase</fullName>
    </submittedName>
</protein>
<feature type="domain" description="Peptidase S49" evidence="7">
    <location>
        <begin position="165"/>
        <end position="305"/>
    </location>
</feature>
<keyword evidence="2" id="KW-0645">Protease</keyword>
<name>A0ABS3BCC9_9GAMM</name>
<evidence type="ECO:0000256" key="6">
    <source>
        <dbReference type="SAM" id="Phobius"/>
    </source>
</evidence>
<evidence type="ECO:0000256" key="2">
    <source>
        <dbReference type="ARBA" id="ARBA00022670"/>
    </source>
</evidence>
<keyword evidence="9" id="KW-1185">Reference proteome</keyword>
<reference evidence="8 9" key="1">
    <citation type="submission" date="2021-02" db="EMBL/GenBank/DDBJ databases">
        <title>PHA producing bacteria isolated from coastal sediment in Guangdong, Shenzhen.</title>
        <authorList>
            <person name="Zheng W."/>
            <person name="Yu S."/>
            <person name="Huang Y."/>
        </authorList>
    </citation>
    <scope>NUCLEOTIDE SEQUENCE [LARGE SCALE GENOMIC DNA]</scope>
    <source>
        <strain evidence="8 9">TN21-5</strain>
    </source>
</reference>
<keyword evidence="4" id="KW-0720">Serine protease</keyword>
<feature type="transmembrane region" description="Helical" evidence="6">
    <location>
        <begin position="64"/>
        <end position="83"/>
    </location>
</feature>
<evidence type="ECO:0000256" key="4">
    <source>
        <dbReference type="ARBA" id="ARBA00022825"/>
    </source>
</evidence>
<dbReference type="Gene3D" id="3.90.226.10">
    <property type="entry name" value="2-enoyl-CoA Hydratase, Chain A, domain 1"/>
    <property type="match status" value="1"/>
</dbReference>
<keyword evidence="6" id="KW-1133">Transmembrane helix</keyword>
<feature type="region of interest" description="Disordered" evidence="5">
    <location>
        <begin position="1"/>
        <end position="36"/>
    </location>
</feature>
<gene>
    <name evidence="8" type="ORF">JYP53_06260</name>
</gene>
<dbReference type="RefSeq" id="WP_029653927.1">
    <property type="nucleotide sequence ID" value="NZ_JAFKDB010000008.1"/>
</dbReference>
<dbReference type="Gene3D" id="6.20.330.10">
    <property type="match status" value="1"/>
</dbReference>
<accession>A0ABS3BCC9</accession>
<evidence type="ECO:0000256" key="5">
    <source>
        <dbReference type="SAM" id="MobiDB-lite"/>
    </source>
</evidence>
<feature type="compositionally biased region" description="Basic and acidic residues" evidence="5">
    <location>
        <begin position="1"/>
        <end position="18"/>
    </location>
</feature>
<evidence type="ECO:0000313" key="8">
    <source>
        <dbReference type="EMBL" id="MBN7769503.1"/>
    </source>
</evidence>